<evidence type="ECO:0000256" key="10">
    <source>
        <dbReference type="NCBIfam" id="TIGR01515"/>
    </source>
</evidence>
<evidence type="ECO:0000256" key="5">
    <source>
        <dbReference type="ARBA" id="ARBA00022600"/>
    </source>
</evidence>
<dbReference type="InterPro" id="IPR006407">
    <property type="entry name" value="GlgB"/>
</dbReference>
<evidence type="ECO:0000313" key="15">
    <source>
        <dbReference type="Proteomes" id="UP000284178"/>
    </source>
</evidence>
<dbReference type="GO" id="GO:0043169">
    <property type="term" value="F:cation binding"/>
    <property type="evidence" value="ECO:0007669"/>
    <property type="project" value="InterPro"/>
</dbReference>
<keyword evidence="5" id="KW-0321">Glycogen metabolism</keyword>
<feature type="region of interest" description="Disordered" evidence="12">
    <location>
        <begin position="618"/>
        <end position="655"/>
    </location>
</feature>
<evidence type="ECO:0000256" key="9">
    <source>
        <dbReference type="ARBA" id="ARBA00023277"/>
    </source>
</evidence>
<feature type="active site" description="Nucleophile" evidence="11">
    <location>
        <position position="301"/>
    </location>
</feature>
<evidence type="ECO:0000313" key="14">
    <source>
        <dbReference type="EMBL" id="RGR75804.1"/>
    </source>
</evidence>
<evidence type="ECO:0000256" key="3">
    <source>
        <dbReference type="ARBA" id="ARBA00004964"/>
    </source>
</evidence>
<dbReference type="InterPro" id="IPR037439">
    <property type="entry name" value="Branching_enzy"/>
</dbReference>
<dbReference type="PANTHER" id="PTHR43651:SF3">
    <property type="entry name" value="1,4-ALPHA-GLUCAN-BRANCHING ENZYME"/>
    <property type="match status" value="1"/>
</dbReference>
<dbReference type="Gene3D" id="2.60.40.10">
    <property type="entry name" value="Immunoglobulins"/>
    <property type="match status" value="1"/>
</dbReference>
<evidence type="ECO:0000256" key="1">
    <source>
        <dbReference type="ARBA" id="ARBA00000826"/>
    </source>
</evidence>
<dbReference type="Pfam" id="PF02806">
    <property type="entry name" value="Alpha-amylase_C"/>
    <property type="match status" value="1"/>
</dbReference>
<feature type="compositionally biased region" description="Basic residues" evidence="12">
    <location>
        <begin position="642"/>
        <end position="655"/>
    </location>
</feature>
<dbReference type="PANTHER" id="PTHR43651">
    <property type="entry name" value="1,4-ALPHA-GLUCAN-BRANCHING ENZYME"/>
    <property type="match status" value="1"/>
</dbReference>
<dbReference type="EMBL" id="QRUP01000003">
    <property type="protein sequence ID" value="RGR75804.1"/>
    <property type="molecule type" value="Genomic_DNA"/>
</dbReference>
<feature type="domain" description="Glycosyl hydrolase family 13 catalytic" evidence="13">
    <location>
        <begin position="146"/>
        <end position="496"/>
    </location>
</feature>
<dbReference type="NCBIfam" id="NF003811">
    <property type="entry name" value="PRK05402.1"/>
    <property type="match status" value="1"/>
</dbReference>
<dbReference type="Gene3D" id="3.20.20.80">
    <property type="entry name" value="Glycosidases"/>
    <property type="match status" value="1"/>
</dbReference>
<evidence type="ECO:0000259" key="13">
    <source>
        <dbReference type="SMART" id="SM00642"/>
    </source>
</evidence>
<evidence type="ECO:0000256" key="6">
    <source>
        <dbReference type="ARBA" id="ARBA00022676"/>
    </source>
</evidence>
<keyword evidence="6" id="KW-0328">Glycosyltransferase</keyword>
<dbReference type="FunFam" id="2.60.40.10:FF:000169">
    <property type="entry name" value="1,4-alpha-glucan branching enzyme GlgB"/>
    <property type="match status" value="1"/>
</dbReference>
<dbReference type="GO" id="GO:0004553">
    <property type="term" value="F:hydrolase activity, hydrolyzing O-glycosyl compounds"/>
    <property type="evidence" value="ECO:0007669"/>
    <property type="project" value="InterPro"/>
</dbReference>
<dbReference type="InterPro" id="IPR006047">
    <property type="entry name" value="GH13_cat_dom"/>
</dbReference>
<dbReference type="RefSeq" id="WP_117893715.1">
    <property type="nucleotide sequence ID" value="NZ_CABJCV010000003.1"/>
</dbReference>
<evidence type="ECO:0000256" key="4">
    <source>
        <dbReference type="ARBA" id="ARBA00009000"/>
    </source>
</evidence>
<comment type="similarity">
    <text evidence="4">Belongs to the glycosyl hydrolase 13 family. GlgB subfamily.</text>
</comment>
<dbReference type="GO" id="GO:0005978">
    <property type="term" value="P:glycogen biosynthetic process"/>
    <property type="evidence" value="ECO:0007669"/>
    <property type="project" value="UniProtKB-UniRule"/>
</dbReference>
<comment type="caution">
    <text evidence="14">The sequence shown here is derived from an EMBL/GenBank/DDBJ whole genome shotgun (WGS) entry which is preliminary data.</text>
</comment>
<dbReference type="CDD" id="cd02855">
    <property type="entry name" value="E_set_GBE_prok_N"/>
    <property type="match status" value="1"/>
</dbReference>
<dbReference type="PIRSF" id="PIRSF000463">
    <property type="entry name" value="GlgB"/>
    <property type="match status" value="1"/>
</dbReference>
<dbReference type="InterPro" id="IPR006048">
    <property type="entry name" value="A-amylase/branching_C"/>
</dbReference>
<reference evidence="14 15" key="1">
    <citation type="submission" date="2018-08" db="EMBL/GenBank/DDBJ databases">
        <title>A genome reference for cultivated species of the human gut microbiota.</title>
        <authorList>
            <person name="Zou Y."/>
            <person name="Xue W."/>
            <person name="Luo G."/>
        </authorList>
    </citation>
    <scope>NUCLEOTIDE SEQUENCE [LARGE SCALE GENOMIC DNA]</scope>
    <source>
        <strain evidence="14 15">AF24-29</strain>
    </source>
</reference>
<feature type="compositionally biased region" description="Basic and acidic residues" evidence="12">
    <location>
        <begin position="618"/>
        <end position="639"/>
    </location>
</feature>
<dbReference type="SMART" id="SM00642">
    <property type="entry name" value="Aamy"/>
    <property type="match status" value="1"/>
</dbReference>
<dbReference type="InterPro" id="IPR017853">
    <property type="entry name" value="GH"/>
</dbReference>
<dbReference type="CDD" id="cd11322">
    <property type="entry name" value="AmyAc_Glg_BE"/>
    <property type="match status" value="1"/>
</dbReference>
<dbReference type="InterPro" id="IPR013780">
    <property type="entry name" value="Glyco_hydro_b"/>
</dbReference>
<proteinExistence type="inferred from homology"/>
<accession>A0A412G4U0</accession>
<keyword evidence="15" id="KW-1185">Reference proteome</keyword>
<dbReference type="GO" id="GO:0003844">
    <property type="term" value="F:1,4-alpha-glucan branching enzyme activity"/>
    <property type="evidence" value="ECO:0007669"/>
    <property type="project" value="UniProtKB-UniRule"/>
</dbReference>
<protein>
    <recommendedName>
        <fullName evidence="10">1,4-alpha-glucan branching enzyme</fullName>
        <ecNumber evidence="10">2.4.1.18</ecNumber>
    </recommendedName>
</protein>
<dbReference type="SUPFAM" id="SSF51011">
    <property type="entry name" value="Glycosyl hydrolase domain"/>
    <property type="match status" value="1"/>
</dbReference>
<evidence type="ECO:0000256" key="2">
    <source>
        <dbReference type="ARBA" id="ARBA00002953"/>
    </source>
</evidence>
<organism evidence="14 15">
    <name type="scientific">Holdemania filiformis</name>
    <dbReference type="NCBI Taxonomy" id="61171"/>
    <lineage>
        <taxon>Bacteria</taxon>
        <taxon>Bacillati</taxon>
        <taxon>Bacillota</taxon>
        <taxon>Erysipelotrichia</taxon>
        <taxon>Erysipelotrichales</taxon>
        <taxon>Erysipelotrichaceae</taxon>
        <taxon>Holdemania</taxon>
    </lineage>
</organism>
<dbReference type="GO" id="GO:0005829">
    <property type="term" value="C:cytosol"/>
    <property type="evidence" value="ECO:0007669"/>
    <property type="project" value="TreeGrafter"/>
</dbReference>
<name>A0A412G4U0_9FIRM</name>
<keyword evidence="8" id="KW-0320">Glycogen biosynthesis</keyword>
<dbReference type="Pfam" id="PF00128">
    <property type="entry name" value="Alpha-amylase"/>
    <property type="match status" value="1"/>
</dbReference>
<dbReference type="SUPFAM" id="SSF51445">
    <property type="entry name" value="(Trans)glycosidases"/>
    <property type="match status" value="1"/>
</dbReference>
<dbReference type="NCBIfam" id="TIGR01515">
    <property type="entry name" value="branching_enzym"/>
    <property type="match status" value="1"/>
</dbReference>
<dbReference type="FunFam" id="2.60.40.1180:FF:000002">
    <property type="entry name" value="1,4-alpha-glucan branching enzyme GlgB"/>
    <property type="match status" value="1"/>
</dbReference>
<sequence>MNQTTLIESFHQGHCIDAYELFGAHFTYERVNGVRFTVYAPHARSVQVVGDFNGWNGENANMERLPEDQGIWSLFIPDLKEGQLYKYRIEDSAGNVFDKSDPYAFYSEMRPNSASVIVNLKGFQWKDQIWLGERSKNFSEPLNIYEVHAGSWKKNGPYWLSYRELTKELIPYVKEHGFTHIELMPLNEHPFDGSWGYQASGYFSCTSRYGQCKDLMEFINECHRQHIGVILDMVPVHFVKDSHGLRYFDGEALYEYPNVNDAHSEWGTMNFDLWKEEVRSFLMSSASFWCDLYHIDGIRIDAVSNIIYWGGNKNRGTNEGALAFIRRQNYYLSKKYPEVMLIAEDSSDYPKVTKSTLELGLGFDYKWDLGWMNDTLKYYGRDPIYRKYHHNELTFSMAYFYSERFILPLSHDEVVHGKHTIVDKMWGSYDQKFAQAKNLYLYQFTHPGKKLNFMGNEIGMFREWDEAREMDWFLLGYSRHAAFARYFQDISRIYSHHRALSRYDYDHQYFRWIDADNGDQSVYSYYREDEQNIMVVVLNMTPASYEHFRIGVPQAGSYSELINTEKDIYEGCNMCNFKPVATETLPAHHFEQSLDIRVAPFAGILLICKKAAKKKTAKKAEKAGAEKPEKKTAAAEEPAKTTVKKKKTTVRKKAE</sequence>
<dbReference type="Pfam" id="PF02922">
    <property type="entry name" value="CBM_48"/>
    <property type="match status" value="1"/>
</dbReference>
<feature type="active site" description="Proton donor" evidence="11">
    <location>
        <position position="344"/>
    </location>
</feature>
<dbReference type="GeneID" id="83014465"/>
<evidence type="ECO:0000256" key="7">
    <source>
        <dbReference type="ARBA" id="ARBA00022679"/>
    </source>
</evidence>
<dbReference type="Proteomes" id="UP000284178">
    <property type="component" value="Unassembled WGS sequence"/>
</dbReference>
<dbReference type="EC" id="2.4.1.18" evidence="10"/>
<dbReference type="InterPro" id="IPR044143">
    <property type="entry name" value="GlgB_N_E_set_prok"/>
</dbReference>
<comment type="catalytic activity">
    <reaction evidence="1">
        <text>Transfers a segment of a (1-&gt;4)-alpha-D-glucan chain to a primary hydroxy group in a similar glucan chain.</text>
        <dbReference type="EC" id="2.4.1.18"/>
    </reaction>
</comment>
<keyword evidence="7" id="KW-0808">Transferase</keyword>
<evidence type="ECO:0000256" key="11">
    <source>
        <dbReference type="PIRSR" id="PIRSR000463-1"/>
    </source>
</evidence>
<evidence type="ECO:0000256" key="12">
    <source>
        <dbReference type="SAM" id="MobiDB-lite"/>
    </source>
</evidence>
<dbReference type="NCBIfam" id="NF008967">
    <property type="entry name" value="PRK12313.1"/>
    <property type="match status" value="1"/>
</dbReference>
<dbReference type="UniPathway" id="UPA00164"/>
<dbReference type="InterPro" id="IPR013783">
    <property type="entry name" value="Ig-like_fold"/>
</dbReference>
<gene>
    <name evidence="14" type="ORF">DWY25_03465</name>
</gene>
<comment type="function">
    <text evidence="2">Catalyzes the formation of the alpha-1,6-glucosidic linkages in glycogen by scission of a 1,4-alpha-linked oligosaccharide from growing alpha-1,4-glucan chains and the subsequent attachment of the oligosaccharide to the alpha-1,6 position.</text>
</comment>
<keyword evidence="9" id="KW-0119">Carbohydrate metabolism</keyword>
<dbReference type="InterPro" id="IPR004193">
    <property type="entry name" value="Glyco_hydro_13_N"/>
</dbReference>
<evidence type="ECO:0000256" key="8">
    <source>
        <dbReference type="ARBA" id="ARBA00023056"/>
    </source>
</evidence>
<dbReference type="AlphaFoldDB" id="A0A412G4U0"/>
<dbReference type="Gene3D" id="2.60.40.1180">
    <property type="entry name" value="Golgi alpha-mannosidase II"/>
    <property type="match status" value="1"/>
</dbReference>
<comment type="pathway">
    <text evidence="3">Glycan biosynthesis; glycogen biosynthesis.</text>
</comment>